<name>A0A0A8XU35_ARUDO</name>
<dbReference type="EMBL" id="GBRH01280494">
    <property type="protein sequence ID" value="JAD17401.1"/>
    <property type="molecule type" value="Transcribed_RNA"/>
</dbReference>
<organism evidence="1">
    <name type="scientific">Arundo donax</name>
    <name type="common">Giant reed</name>
    <name type="synonym">Donax arundinaceus</name>
    <dbReference type="NCBI Taxonomy" id="35708"/>
    <lineage>
        <taxon>Eukaryota</taxon>
        <taxon>Viridiplantae</taxon>
        <taxon>Streptophyta</taxon>
        <taxon>Embryophyta</taxon>
        <taxon>Tracheophyta</taxon>
        <taxon>Spermatophyta</taxon>
        <taxon>Magnoliopsida</taxon>
        <taxon>Liliopsida</taxon>
        <taxon>Poales</taxon>
        <taxon>Poaceae</taxon>
        <taxon>PACMAD clade</taxon>
        <taxon>Arundinoideae</taxon>
        <taxon>Arundineae</taxon>
        <taxon>Arundo</taxon>
    </lineage>
</organism>
<reference evidence="1" key="2">
    <citation type="journal article" date="2015" name="Data Brief">
        <title>Shoot transcriptome of the giant reed, Arundo donax.</title>
        <authorList>
            <person name="Barrero R.A."/>
            <person name="Guerrero F.D."/>
            <person name="Moolhuijzen P."/>
            <person name="Goolsby J.A."/>
            <person name="Tidwell J."/>
            <person name="Bellgard S.E."/>
            <person name="Bellgard M.I."/>
        </authorList>
    </citation>
    <scope>NUCLEOTIDE SEQUENCE</scope>
    <source>
        <tissue evidence="1">Shoot tissue taken approximately 20 cm above the soil surface</tissue>
    </source>
</reference>
<accession>A0A0A8XU35</accession>
<sequence>MEFCVLMVRLSPDLMDEPRRWLDDAVAQASQFLFTS</sequence>
<dbReference type="AlphaFoldDB" id="A0A0A8XU35"/>
<proteinExistence type="predicted"/>
<evidence type="ECO:0000313" key="1">
    <source>
        <dbReference type="EMBL" id="JAD17401.1"/>
    </source>
</evidence>
<protein>
    <submittedName>
        <fullName evidence="1">Uncharacterized protein</fullName>
    </submittedName>
</protein>
<reference evidence="1" key="1">
    <citation type="submission" date="2014-09" db="EMBL/GenBank/DDBJ databases">
        <authorList>
            <person name="Magalhaes I.L.F."/>
            <person name="Oliveira U."/>
            <person name="Santos F.R."/>
            <person name="Vidigal T.H.D.A."/>
            <person name="Brescovit A.D."/>
            <person name="Santos A.J."/>
        </authorList>
    </citation>
    <scope>NUCLEOTIDE SEQUENCE</scope>
    <source>
        <tissue evidence="1">Shoot tissue taken approximately 20 cm above the soil surface</tissue>
    </source>
</reference>